<dbReference type="OrthoDB" id="5973611at2"/>
<sequence>MSFKTILAAGIAAASFAGLAAAQDWSQPPTFGSVSLNSGFTPDPYTTSITAGGTIQASNLSSSCAGMIANAPDFRLNFNAGSLPLYISAYSNADTTLVVNAPDGSWYCNDDSNGLNPSLAWGSPMSGQYDIWIGTYGTNSDLASSTLHISELGG</sequence>
<accession>A0A495DNM5</accession>
<organism evidence="2 3">
    <name type="scientific">Maricaulis maris</name>
    <dbReference type="NCBI Taxonomy" id="74318"/>
    <lineage>
        <taxon>Bacteria</taxon>
        <taxon>Pseudomonadati</taxon>
        <taxon>Pseudomonadota</taxon>
        <taxon>Alphaproteobacteria</taxon>
        <taxon>Maricaulales</taxon>
        <taxon>Maricaulaceae</taxon>
        <taxon>Maricaulis</taxon>
    </lineage>
</organism>
<evidence type="ECO:0000313" key="2">
    <source>
        <dbReference type="EMBL" id="RKR03629.1"/>
    </source>
</evidence>
<dbReference type="RefSeq" id="WP_075188513.1">
    <property type="nucleotide sequence ID" value="NZ_RBIM01000001.1"/>
</dbReference>
<feature type="chain" id="PRO_5019865523" description="Peptidase S1 and S6, chymotrypsin/Hap" evidence="1">
    <location>
        <begin position="23"/>
        <end position="154"/>
    </location>
</feature>
<evidence type="ECO:0000256" key="1">
    <source>
        <dbReference type="SAM" id="SignalP"/>
    </source>
</evidence>
<protein>
    <recommendedName>
        <fullName evidence="4">Peptidase S1 and S6, chymotrypsin/Hap</fullName>
    </recommendedName>
</protein>
<dbReference type="Proteomes" id="UP000273675">
    <property type="component" value="Unassembled WGS sequence"/>
</dbReference>
<proteinExistence type="predicted"/>
<gene>
    <name evidence="2" type="ORF">C7435_0066</name>
</gene>
<reference evidence="2 3" key="1">
    <citation type="submission" date="2018-10" db="EMBL/GenBank/DDBJ databases">
        <title>Genomic Encyclopedia of Type Strains, Phase IV (KMG-IV): sequencing the most valuable type-strain genomes for metagenomic binning, comparative biology and taxonomic classification.</title>
        <authorList>
            <person name="Goeker M."/>
        </authorList>
    </citation>
    <scope>NUCLEOTIDE SEQUENCE [LARGE SCALE GENOMIC DNA]</scope>
    <source>
        <strain evidence="2 3">DSM 4734</strain>
    </source>
</reference>
<evidence type="ECO:0000313" key="3">
    <source>
        <dbReference type="Proteomes" id="UP000273675"/>
    </source>
</evidence>
<evidence type="ECO:0008006" key="4">
    <source>
        <dbReference type="Google" id="ProtNLM"/>
    </source>
</evidence>
<keyword evidence="1" id="KW-0732">Signal</keyword>
<comment type="caution">
    <text evidence="2">The sequence shown here is derived from an EMBL/GenBank/DDBJ whole genome shotgun (WGS) entry which is preliminary data.</text>
</comment>
<feature type="signal peptide" evidence="1">
    <location>
        <begin position="1"/>
        <end position="22"/>
    </location>
</feature>
<name>A0A495DNM5_9PROT</name>
<dbReference type="AlphaFoldDB" id="A0A495DNM5"/>
<dbReference type="EMBL" id="RBIM01000001">
    <property type="protein sequence ID" value="RKR03629.1"/>
    <property type="molecule type" value="Genomic_DNA"/>
</dbReference>